<sequence>MEIKVVEQTSVNDYIRFCREVYNNNIYYRDSMSASLRSILTGKSEICKSSIMKPIMIIDSGKIVAVCIFVIVDRMKDTLQIAYFEALENQEKAVEKIMDYGRQLAKEYHAEKILVGLNLHVNYGLGLLASHYEEVQSFGSSYNPPYYIDYFEKYTDEKINLVSYKAKMDNFDFGVAGRIMNKIKKKYNVRKADFKDIKGEAEIYTHLNNHAFRCHKFYYERRLEEDLELFREFKLLLREENLLFLEYEGRPIGFMLWYPDFNELLEPSEVLGLKTVIKNKLFSRKIKKFKIVEIGVLPEFQKNGAVLALFYQCREIVKDRYEFCESGWILEDNLASRGFGFRWGNQESKHYQVFLINV</sequence>
<dbReference type="InterPro" id="IPR039968">
    <property type="entry name" value="BcerS-like"/>
</dbReference>
<evidence type="ECO:0000259" key="1">
    <source>
        <dbReference type="Pfam" id="PF00583"/>
    </source>
</evidence>
<dbReference type="AlphaFoldDB" id="A0A239IT81"/>
<dbReference type="SUPFAM" id="SSF55729">
    <property type="entry name" value="Acyl-CoA N-acyltransferases (Nat)"/>
    <property type="match status" value="1"/>
</dbReference>
<dbReference type="Gene3D" id="3.40.630.30">
    <property type="match status" value="1"/>
</dbReference>
<dbReference type="Proteomes" id="UP000198304">
    <property type="component" value="Unassembled WGS sequence"/>
</dbReference>
<dbReference type="EMBL" id="FZOJ01000030">
    <property type="protein sequence ID" value="SNS96418.1"/>
    <property type="molecule type" value="Genomic_DNA"/>
</dbReference>
<reference evidence="2 3" key="1">
    <citation type="submission" date="2017-06" db="EMBL/GenBank/DDBJ databases">
        <authorList>
            <person name="Kim H.J."/>
            <person name="Triplett B.A."/>
        </authorList>
    </citation>
    <scope>NUCLEOTIDE SEQUENCE [LARGE SCALE GENOMIC DNA]</scope>
    <source>
        <strain evidence="2 3">SCA</strain>
    </source>
</reference>
<evidence type="ECO:0000313" key="3">
    <source>
        <dbReference type="Proteomes" id="UP000198304"/>
    </source>
</evidence>
<dbReference type="InterPro" id="IPR000182">
    <property type="entry name" value="GNAT_dom"/>
</dbReference>
<organism evidence="2 3">
    <name type="scientific">Anaerovirgula multivorans</name>
    <dbReference type="NCBI Taxonomy" id="312168"/>
    <lineage>
        <taxon>Bacteria</taxon>
        <taxon>Bacillati</taxon>
        <taxon>Bacillota</taxon>
        <taxon>Clostridia</taxon>
        <taxon>Peptostreptococcales</taxon>
        <taxon>Natronincolaceae</taxon>
        <taxon>Anaerovirgula</taxon>
    </lineage>
</organism>
<dbReference type="PANTHER" id="PTHR41368:SF1">
    <property type="entry name" value="PROTEIN YGHO"/>
    <property type="match status" value="1"/>
</dbReference>
<name>A0A239IT81_9FIRM</name>
<keyword evidence="3" id="KW-1185">Reference proteome</keyword>
<dbReference type="OrthoDB" id="1757697at2"/>
<proteinExistence type="predicted"/>
<dbReference type="Pfam" id="PF00583">
    <property type="entry name" value="Acetyltransf_1"/>
    <property type="match status" value="1"/>
</dbReference>
<dbReference type="GO" id="GO:0016747">
    <property type="term" value="F:acyltransferase activity, transferring groups other than amino-acyl groups"/>
    <property type="evidence" value="ECO:0007669"/>
    <property type="project" value="InterPro"/>
</dbReference>
<dbReference type="PANTHER" id="PTHR41368">
    <property type="entry name" value="PROTEIN YGHO"/>
    <property type="match status" value="1"/>
</dbReference>
<dbReference type="RefSeq" id="WP_089284718.1">
    <property type="nucleotide sequence ID" value="NZ_FZOJ01000030.1"/>
</dbReference>
<gene>
    <name evidence="2" type="ORF">SAMN05446037_103023</name>
</gene>
<feature type="domain" description="N-acetyltransferase" evidence="1">
    <location>
        <begin position="217"/>
        <end position="339"/>
    </location>
</feature>
<dbReference type="InterPro" id="IPR016181">
    <property type="entry name" value="Acyl_CoA_acyltransferase"/>
</dbReference>
<accession>A0A239IT81</accession>
<evidence type="ECO:0000313" key="2">
    <source>
        <dbReference type="EMBL" id="SNS96418.1"/>
    </source>
</evidence>
<protein>
    <recommendedName>
        <fullName evidence="1">N-acetyltransferase domain-containing protein</fullName>
    </recommendedName>
</protein>